<dbReference type="RefSeq" id="WP_243323340.1">
    <property type="nucleotide sequence ID" value="NZ_JAKZMM010000005.1"/>
</dbReference>
<dbReference type="Proteomes" id="UP001165444">
    <property type="component" value="Unassembled WGS sequence"/>
</dbReference>
<gene>
    <name evidence="1" type="ORF">MUN53_03090</name>
</gene>
<dbReference type="EMBL" id="JAKZMM010000005">
    <property type="protein sequence ID" value="MCJ2379599.1"/>
    <property type="molecule type" value="Genomic_DNA"/>
</dbReference>
<evidence type="ECO:0000313" key="2">
    <source>
        <dbReference type="Proteomes" id="UP001165444"/>
    </source>
</evidence>
<organism evidence="1 2">
    <name type="scientific">Parabacteroides faecalis</name>
    <dbReference type="NCBI Taxonomy" id="2924040"/>
    <lineage>
        <taxon>Bacteria</taxon>
        <taxon>Pseudomonadati</taxon>
        <taxon>Bacteroidota</taxon>
        <taxon>Bacteroidia</taxon>
        <taxon>Bacteroidales</taxon>
        <taxon>Tannerellaceae</taxon>
        <taxon>Parabacteroides</taxon>
    </lineage>
</organism>
<keyword evidence="2" id="KW-1185">Reference proteome</keyword>
<protein>
    <recommendedName>
        <fullName evidence="3">Anti-sigma factor</fullName>
    </recommendedName>
</protein>
<reference evidence="1 2" key="1">
    <citation type="submission" date="2022-03" db="EMBL/GenBank/DDBJ databases">
        <title>Parabacteroides sp. nov. isolated from swine feces.</title>
        <authorList>
            <person name="Bak J.E."/>
        </authorList>
    </citation>
    <scope>NUCLEOTIDE SEQUENCE [LARGE SCALE GENOMIC DNA]</scope>
    <source>
        <strain evidence="1 2">AGMB00274</strain>
    </source>
</reference>
<accession>A0ABT0BXY5</accession>
<comment type="caution">
    <text evidence="1">The sequence shown here is derived from an EMBL/GenBank/DDBJ whole genome shotgun (WGS) entry which is preliminary data.</text>
</comment>
<name>A0ABT0BXY5_9BACT</name>
<proteinExistence type="predicted"/>
<sequence length="167" mass="19600">MKQKHVEFPHRTRQEWLQLAEKYFEAETSDEEERQLKLFLCSAEAQDPAFDELKAVMGYLAIGKSRYRQQNEKRSSFQAWKWRSIAAVFFCCLLSGSLYVLRQQERNQCIAYINGQRCTDSGLVLSHMRLSMNQVSQDTEDFTVESQLESLFDSAEDLNETDKNDYK</sequence>
<evidence type="ECO:0008006" key="3">
    <source>
        <dbReference type="Google" id="ProtNLM"/>
    </source>
</evidence>
<evidence type="ECO:0000313" key="1">
    <source>
        <dbReference type="EMBL" id="MCJ2379599.1"/>
    </source>
</evidence>